<accession>A0A841IY83</accession>
<name>A0A841IY83_9SPHN</name>
<keyword evidence="2" id="KW-0456">Lyase</keyword>
<dbReference type="RefSeq" id="WP_246351767.1">
    <property type="nucleotide sequence ID" value="NZ_JACIJP010000001.1"/>
</dbReference>
<sequence>MTKLVLESRVADIATITFNRPEARNALNEEMLCALPDIARRLAADRDIRAVIVTGAGGAFCAGGDVKDMVEDERAHAGEDFEKRVDAIREQMEFSRLLHEMPKPTLAVISGSAAGAGLSIALACDYRIAASDAKLTTAFSKVALSGDFGGSFFLPRIVGSAKARELYFTADVLSGDEAAELGIVNRSVPAEKLAEEADRLARSLADLPTVAVGHMKRNLNLGEHGTLAQVMDSEALYLIRSMMTDDHKVASRAFVEKRTGKFSGT</sequence>
<dbReference type="Pfam" id="PF00378">
    <property type="entry name" value="ECH_1"/>
    <property type="match status" value="1"/>
</dbReference>
<dbReference type="GO" id="GO:0006635">
    <property type="term" value="P:fatty acid beta-oxidation"/>
    <property type="evidence" value="ECO:0007669"/>
    <property type="project" value="TreeGrafter"/>
</dbReference>
<dbReference type="GO" id="GO:0016853">
    <property type="term" value="F:isomerase activity"/>
    <property type="evidence" value="ECO:0007669"/>
    <property type="project" value="UniProtKB-KW"/>
</dbReference>
<dbReference type="PROSITE" id="PS00166">
    <property type="entry name" value="ENOYL_COA_HYDRATASE"/>
    <property type="match status" value="1"/>
</dbReference>
<dbReference type="Gene3D" id="3.90.226.10">
    <property type="entry name" value="2-enoyl-CoA Hydratase, Chain A, domain 1"/>
    <property type="match status" value="1"/>
</dbReference>
<proteinExistence type="inferred from homology"/>
<comment type="similarity">
    <text evidence="1 3">Belongs to the enoyl-CoA hydratase/isomerase family.</text>
</comment>
<dbReference type="Proteomes" id="UP000552700">
    <property type="component" value="Unassembled WGS sequence"/>
</dbReference>
<dbReference type="EMBL" id="JACIJP010000001">
    <property type="protein sequence ID" value="MBB6123364.1"/>
    <property type="molecule type" value="Genomic_DNA"/>
</dbReference>
<dbReference type="GO" id="GO:0016829">
    <property type="term" value="F:lyase activity"/>
    <property type="evidence" value="ECO:0007669"/>
    <property type="project" value="UniProtKB-KW"/>
</dbReference>
<comment type="caution">
    <text evidence="4">The sequence shown here is derived from an EMBL/GenBank/DDBJ whole genome shotgun (WGS) entry which is preliminary data.</text>
</comment>
<dbReference type="PANTHER" id="PTHR11941:SF133">
    <property type="entry name" value="1,2-EPOXYPHENYLACETYL-COA ISOMERASE"/>
    <property type="match status" value="1"/>
</dbReference>
<evidence type="ECO:0000256" key="2">
    <source>
        <dbReference type="ARBA" id="ARBA00023239"/>
    </source>
</evidence>
<dbReference type="EC" id="5.3.3.18" evidence="4"/>
<dbReference type="AlphaFoldDB" id="A0A841IY83"/>
<dbReference type="InterPro" id="IPR029045">
    <property type="entry name" value="ClpP/crotonase-like_dom_sf"/>
</dbReference>
<evidence type="ECO:0000313" key="5">
    <source>
        <dbReference type="Proteomes" id="UP000552700"/>
    </source>
</evidence>
<dbReference type="InterPro" id="IPR014748">
    <property type="entry name" value="Enoyl-CoA_hydra_C"/>
</dbReference>
<keyword evidence="5" id="KW-1185">Reference proteome</keyword>
<keyword evidence="4" id="KW-0413">Isomerase</keyword>
<gene>
    <name evidence="4" type="ORF">FHS92_001071</name>
</gene>
<evidence type="ECO:0000256" key="1">
    <source>
        <dbReference type="ARBA" id="ARBA00005254"/>
    </source>
</evidence>
<evidence type="ECO:0000256" key="3">
    <source>
        <dbReference type="RuleBase" id="RU003707"/>
    </source>
</evidence>
<dbReference type="SUPFAM" id="SSF52096">
    <property type="entry name" value="ClpP/crotonase"/>
    <property type="match status" value="1"/>
</dbReference>
<reference evidence="4 5" key="1">
    <citation type="submission" date="2020-08" db="EMBL/GenBank/DDBJ databases">
        <title>Genomic Encyclopedia of Type Strains, Phase IV (KMG-IV): sequencing the most valuable type-strain genomes for metagenomic binning, comparative biology and taxonomic classification.</title>
        <authorList>
            <person name="Goeker M."/>
        </authorList>
    </citation>
    <scope>NUCLEOTIDE SEQUENCE [LARGE SCALE GENOMIC DNA]</scope>
    <source>
        <strain evidence="4 5">DSM 102255</strain>
    </source>
</reference>
<dbReference type="CDD" id="cd06558">
    <property type="entry name" value="crotonase-like"/>
    <property type="match status" value="1"/>
</dbReference>
<evidence type="ECO:0000313" key="4">
    <source>
        <dbReference type="EMBL" id="MBB6123364.1"/>
    </source>
</evidence>
<dbReference type="PANTHER" id="PTHR11941">
    <property type="entry name" value="ENOYL-COA HYDRATASE-RELATED"/>
    <property type="match status" value="1"/>
</dbReference>
<dbReference type="InterPro" id="IPR018376">
    <property type="entry name" value="Enoyl-CoA_hyd/isom_CS"/>
</dbReference>
<dbReference type="Gene3D" id="1.10.12.10">
    <property type="entry name" value="Lyase 2-enoyl-coa Hydratase, Chain A, domain 2"/>
    <property type="match status" value="1"/>
</dbReference>
<organism evidence="4 5">
    <name type="scientific">Sphingobium subterraneum</name>
    <dbReference type="NCBI Taxonomy" id="627688"/>
    <lineage>
        <taxon>Bacteria</taxon>
        <taxon>Pseudomonadati</taxon>
        <taxon>Pseudomonadota</taxon>
        <taxon>Alphaproteobacteria</taxon>
        <taxon>Sphingomonadales</taxon>
        <taxon>Sphingomonadaceae</taxon>
        <taxon>Sphingobium</taxon>
    </lineage>
</organism>
<protein>
    <submittedName>
        <fullName evidence="4">2-(1,2-epoxy-1,2-dihydrophenyl)acetyl-CoA isomerase</fullName>
        <ecNumber evidence="4">5.3.3.18</ecNumber>
    </submittedName>
</protein>
<dbReference type="InterPro" id="IPR001753">
    <property type="entry name" value="Enoyl-CoA_hydra/iso"/>
</dbReference>